<dbReference type="RefSeq" id="WP_343771924.1">
    <property type="nucleotide sequence ID" value="NZ_BAAADV010000001.1"/>
</dbReference>
<gene>
    <name evidence="1" type="ORF">GCM10009020_01750</name>
</gene>
<name>A0AAV3T712_9EURY</name>
<comment type="caution">
    <text evidence="1">The sequence shown here is derived from an EMBL/GenBank/DDBJ whole genome shotgun (WGS) entry which is preliminary data.</text>
</comment>
<dbReference type="Proteomes" id="UP001500420">
    <property type="component" value="Unassembled WGS sequence"/>
</dbReference>
<dbReference type="Gene3D" id="3.90.1200.10">
    <property type="match status" value="1"/>
</dbReference>
<evidence type="ECO:0008006" key="3">
    <source>
        <dbReference type="Google" id="ProtNLM"/>
    </source>
</evidence>
<evidence type="ECO:0000313" key="1">
    <source>
        <dbReference type="EMBL" id="GAA0661255.1"/>
    </source>
</evidence>
<dbReference type="PANTHER" id="PTHR12149:SF8">
    <property type="entry name" value="PROTEIN-RIBULOSAMINE 3-KINASE"/>
    <property type="match status" value="1"/>
</dbReference>
<reference evidence="1 2" key="1">
    <citation type="journal article" date="2019" name="Int. J. Syst. Evol. Microbiol.">
        <title>The Global Catalogue of Microorganisms (GCM) 10K type strain sequencing project: providing services to taxonomists for standard genome sequencing and annotation.</title>
        <authorList>
            <consortium name="The Broad Institute Genomics Platform"/>
            <consortium name="The Broad Institute Genome Sequencing Center for Infectious Disease"/>
            <person name="Wu L."/>
            <person name="Ma J."/>
        </authorList>
    </citation>
    <scope>NUCLEOTIDE SEQUENCE [LARGE SCALE GENOMIC DNA]</scope>
    <source>
        <strain evidence="1 2">JCM 16328</strain>
    </source>
</reference>
<dbReference type="SUPFAM" id="SSF56112">
    <property type="entry name" value="Protein kinase-like (PK-like)"/>
    <property type="match status" value="1"/>
</dbReference>
<organism evidence="1 2">
    <name type="scientific">Natronoarchaeum mannanilyticum</name>
    <dbReference type="NCBI Taxonomy" id="926360"/>
    <lineage>
        <taxon>Archaea</taxon>
        <taxon>Methanobacteriati</taxon>
        <taxon>Methanobacteriota</taxon>
        <taxon>Stenosarchaea group</taxon>
        <taxon>Halobacteria</taxon>
        <taxon>Halobacteriales</taxon>
        <taxon>Natronoarchaeaceae</taxon>
    </lineage>
</organism>
<dbReference type="Pfam" id="PF03881">
    <property type="entry name" value="Fructosamin_kin"/>
    <property type="match status" value="1"/>
</dbReference>
<dbReference type="EMBL" id="BAAADV010000001">
    <property type="protein sequence ID" value="GAA0661255.1"/>
    <property type="molecule type" value="Genomic_DNA"/>
</dbReference>
<dbReference type="PANTHER" id="PTHR12149">
    <property type="entry name" value="FRUCTOSAMINE 3 KINASE-RELATED PROTEIN"/>
    <property type="match status" value="1"/>
</dbReference>
<dbReference type="InterPro" id="IPR011009">
    <property type="entry name" value="Kinase-like_dom_sf"/>
</dbReference>
<proteinExistence type="predicted"/>
<dbReference type="AlphaFoldDB" id="A0AAV3T712"/>
<accession>A0AAV3T712</accession>
<dbReference type="PIRSF" id="PIRSF006221">
    <property type="entry name" value="Ketosamine-3-kinase"/>
    <property type="match status" value="1"/>
</dbReference>
<sequence length="290" mass="32012">MNARTEDSDRSSLLDRVSTALDADATDATELDGGNVGTVYRVAFADRAPVAAKVDDAPLGVEAAMLQYLARETPLPVPDVYHVEQGLLLLEFVAGDGRFDERAERDLARRVAALHDVSAGAYGFPFDTLSGPFSQSNPWTDSWIGFFRDQRVVPFAEAAHADGALPDATLDRVREFADRLDELLVEPDAPALLHGDVHPGNVVFEEGAVRAVLDPAIFYGHDEFDLSYVLRSDAVGDAFLDEYRRHRDVDPAFFETRRDAYDAFHALENVRFFGDRVLDRLERALDGVGV</sequence>
<protein>
    <recommendedName>
        <fullName evidence="3">Fructosamine kinase</fullName>
    </recommendedName>
</protein>
<evidence type="ECO:0000313" key="2">
    <source>
        <dbReference type="Proteomes" id="UP001500420"/>
    </source>
</evidence>
<dbReference type="InterPro" id="IPR016477">
    <property type="entry name" value="Fructo-/Ketosamine-3-kinase"/>
</dbReference>
<dbReference type="Gene3D" id="3.30.200.20">
    <property type="entry name" value="Phosphorylase Kinase, domain 1"/>
    <property type="match status" value="1"/>
</dbReference>
<keyword evidence="2" id="KW-1185">Reference proteome</keyword>